<dbReference type="Proteomes" id="UP000286045">
    <property type="component" value="Unassembled WGS sequence"/>
</dbReference>
<evidence type="ECO:0000313" key="2">
    <source>
        <dbReference type="Proteomes" id="UP000286045"/>
    </source>
</evidence>
<evidence type="ECO:0000313" key="1">
    <source>
        <dbReference type="EMBL" id="RWA09908.1"/>
    </source>
</evidence>
<name>A0A439D687_9PEZI</name>
<reference evidence="1 2" key="1">
    <citation type="submission" date="2018-12" db="EMBL/GenBank/DDBJ databases">
        <title>Draft genome sequence of Xylaria grammica IHI A82.</title>
        <authorList>
            <person name="Buettner E."/>
            <person name="Kellner H."/>
        </authorList>
    </citation>
    <scope>NUCLEOTIDE SEQUENCE [LARGE SCALE GENOMIC DNA]</scope>
    <source>
        <strain evidence="1 2">IHI A82</strain>
    </source>
</reference>
<comment type="caution">
    <text evidence="1">The sequence shown here is derived from an EMBL/GenBank/DDBJ whole genome shotgun (WGS) entry which is preliminary data.</text>
</comment>
<organism evidence="1 2">
    <name type="scientific">Xylaria grammica</name>
    <dbReference type="NCBI Taxonomy" id="363999"/>
    <lineage>
        <taxon>Eukaryota</taxon>
        <taxon>Fungi</taxon>
        <taxon>Dikarya</taxon>
        <taxon>Ascomycota</taxon>
        <taxon>Pezizomycotina</taxon>
        <taxon>Sordariomycetes</taxon>
        <taxon>Xylariomycetidae</taxon>
        <taxon>Xylariales</taxon>
        <taxon>Xylariaceae</taxon>
        <taxon>Xylaria</taxon>
    </lineage>
</organism>
<keyword evidence="2" id="KW-1185">Reference proteome</keyword>
<accession>A0A439D687</accession>
<proteinExistence type="predicted"/>
<dbReference type="AlphaFoldDB" id="A0A439D687"/>
<sequence length="313" mass="35014">MKLVSLLVVLTPNMSDLESAIRLSPESLLERTQSLTVLHLSVGWPPGLSFLLGTNANLLLDTPDDISKTTRGRVSLSWPFSYASANHCVQSLDLLLEAGCNLYPKDPERGKEIGALSCALEVTSTECAEVFARHMARRRWELFALARSNIVRIQSSFSRLGISENMRKELIATIVATEHRSDPGQLGSDATEPVQPVCVSEHDTNTFVVLALDQVEIQVPVSLRPSELVDHDIYQLLELPFVFFPIFERHGFAGYNEPNKYGLRPIMNSFRSSYCLSRASLGKEIQDVLPWLIQHSCLDTRPARNQKQPRRAS</sequence>
<dbReference type="EMBL" id="RYZI01000135">
    <property type="protein sequence ID" value="RWA09908.1"/>
    <property type="molecule type" value="Genomic_DNA"/>
</dbReference>
<gene>
    <name evidence="1" type="ORF">EKO27_g5218</name>
</gene>
<protein>
    <submittedName>
        <fullName evidence="1">Uncharacterized protein</fullName>
    </submittedName>
</protein>